<reference evidence="2" key="1">
    <citation type="submission" date="2016-08" db="EMBL/GenBank/DDBJ databases">
        <authorList>
            <person name="Seilhamer J.J."/>
        </authorList>
    </citation>
    <scope>NUCLEOTIDE SEQUENCE</scope>
    <source>
        <strain evidence="2">L64</strain>
    </source>
</reference>
<accession>A0A1R3TGP0</accession>
<keyword evidence="1" id="KW-0812">Transmembrane</keyword>
<dbReference type="EMBL" id="LT622834">
    <property type="protein sequence ID" value="SCW20905.1"/>
    <property type="molecule type" value="Genomic_DNA"/>
</dbReference>
<keyword evidence="1" id="KW-1133">Transmembrane helix</keyword>
<dbReference type="RefSeq" id="WP_175062237.1">
    <property type="nucleotide sequence ID" value="NZ_LR793256.1"/>
</dbReference>
<dbReference type="AlphaFoldDB" id="A0A1R3TGP0"/>
<reference evidence="2" key="2">
    <citation type="submission" date="2017-02" db="EMBL/GenBank/DDBJ databases">
        <title>Diversity of integrative and conjugative elements of Streptococcus salivarius and their intra- and interspecies transfer.</title>
        <authorList>
            <person name="Dahmane N."/>
            <person name="Libante V."/>
            <person name="Charron-Bourgoin F."/>
            <person name="Guedon E."/>
            <person name="Guedon G."/>
            <person name="Leblond-Bourget N."/>
            <person name="Payot S."/>
        </authorList>
    </citation>
    <scope>NUCLEOTIDE SEQUENCE</scope>
    <source>
        <strain evidence="2">L64</strain>
    </source>
</reference>
<feature type="transmembrane region" description="Helical" evidence="1">
    <location>
        <begin position="72"/>
        <end position="92"/>
    </location>
</feature>
<feature type="transmembrane region" description="Helical" evidence="1">
    <location>
        <begin position="12"/>
        <end position="29"/>
    </location>
</feature>
<keyword evidence="1" id="KW-0472">Membrane</keyword>
<proteinExistence type="predicted"/>
<sequence length="495" mass="58712">MSCLTNFNNDLLWITIILSILFLALYLYQKKNSTNDFLRDFTNAASVSLILLFIIFVGYHCFPSEDSLFSKLVSGEVIVGVTVAFPTFYTWYRRDKKEKADSEAHQEEQKKIQKERYKYQKYTEIKSDYLTWNKNFSIDNMSQILTIVNLEQIIERVEEFYKISENKEMHPIDFTSLFIMIQEILKEWSKSNKYKESSDRNKINSIYDSWRKLNNKIISNMSNVPDHAKNAEDVYALDFCKNSSIFREYTRSSRFYGCKFKPENFDDFLSNDGFYEFYDTFMESKLTPDDLSEIGDDVKLERYFYEDDFGNILLSTTEQKDEEKDSKGIKPTINEEGTLEQSKLECSLRDNLIYENRDLSDFGEINEFIECQQSIKVTLNDHKSNIKQQIFDALKKLGKTEFDMMTEGNSFVSRSKNYIPDMKEKGEKKWAWHSWNVLTKMKTEDKDIKFYIFAVQTSDRAFECIVIKKEKLGELLEQKSMTKDSRYFFYFAKEK</sequence>
<feature type="transmembrane region" description="Helical" evidence="1">
    <location>
        <begin position="41"/>
        <end position="60"/>
    </location>
</feature>
<name>A0A1R3TGP0_STRSL</name>
<protein>
    <submittedName>
        <fullName evidence="2">Uncharacterized protein</fullName>
    </submittedName>
</protein>
<evidence type="ECO:0000256" key="1">
    <source>
        <dbReference type="SAM" id="Phobius"/>
    </source>
</evidence>
<organism evidence="2">
    <name type="scientific">Streptococcus salivarius</name>
    <dbReference type="NCBI Taxonomy" id="1304"/>
    <lineage>
        <taxon>Bacteria</taxon>
        <taxon>Bacillati</taxon>
        <taxon>Bacillota</taxon>
        <taxon>Bacilli</taxon>
        <taxon>Lactobacillales</taxon>
        <taxon>Streptococcaceae</taxon>
        <taxon>Streptococcus</taxon>
    </lineage>
</organism>
<evidence type="ECO:0000313" key="2">
    <source>
        <dbReference type="EMBL" id="SCW20905.1"/>
    </source>
</evidence>